<dbReference type="PRINTS" id="PR01543">
    <property type="entry name" value="ANATRNSFRASE"/>
</dbReference>
<comment type="similarity">
    <text evidence="1 2">Belongs to the arylamine N-acetyltransferase family.</text>
</comment>
<dbReference type="InterPro" id="IPR001447">
    <property type="entry name" value="Arylamine_N-AcTrfase"/>
</dbReference>
<evidence type="ECO:0000313" key="4">
    <source>
        <dbReference type="Proteomes" id="UP001500518"/>
    </source>
</evidence>
<protein>
    <submittedName>
        <fullName evidence="3">N-hydroxyarylamine O-acetyltransferase</fullName>
    </submittedName>
</protein>
<dbReference type="Gene3D" id="3.30.2140.10">
    <property type="entry name" value="Arylamine N-acetyltransferase"/>
    <property type="match status" value="1"/>
</dbReference>
<dbReference type="PANTHER" id="PTHR11786">
    <property type="entry name" value="N-HYDROXYARYLAMINE O-ACETYLTRANSFERASE"/>
    <property type="match status" value="1"/>
</dbReference>
<dbReference type="Gene3D" id="2.40.128.150">
    <property type="entry name" value="Cysteine proteinases"/>
    <property type="match status" value="1"/>
</dbReference>
<evidence type="ECO:0000256" key="1">
    <source>
        <dbReference type="ARBA" id="ARBA00006547"/>
    </source>
</evidence>
<gene>
    <name evidence="3" type="primary">nhoA</name>
    <name evidence="3" type="ORF">GCM10023208_19100</name>
</gene>
<dbReference type="SUPFAM" id="SSF54001">
    <property type="entry name" value="Cysteine proteinases"/>
    <property type="match status" value="1"/>
</dbReference>
<evidence type="ECO:0000313" key="3">
    <source>
        <dbReference type="EMBL" id="GAA5055321.1"/>
    </source>
</evidence>
<accession>A0ABP9KBF1</accession>
<reference evidence="4" key="1">
    <citation type="journal article" date="2019" name="Int. J. Syst. Evol. Microbiol.">
        <title>The Global Catalogue of Microorganisms (GCM) 10K type strain sequencing project: providing services to taxonomists for standard genome sequencing and annotation.</title>
        <authorList>
            <consortium name="The Broad Institute Genomics Platform"/>
            <consortium name="The Broad Institute Genome Sequencing Center for Infectious Disease"/>
            <person name="Wu L."/>
            <person name="Ma J."/>
        </authorList>
    </citation>
    <scope>NUCLEOTIDE SEQUENCE [LARGE SCALE GENOMIC DNA]</scope>
    <source>
        <strain evidence="4">JCM 18014</strain>
    </source>
</reference>
<dbReference type="PANTHER" id="PTHR11786:SF0">
    <property type="entry name" value="ARYLAMINE N-ACETYLTRANSFERASE 4-RELATED"/>
    <property type="match status" value="1"/>
</dbReference>
<dbReference type="Pfam" id="PF00797">
    <property type="entry name" value="Acetyltransf_2"/>
    <property type="match status" value="1"/>
</dbReference>
<dbReference type="InterPro" id="IPR038765">
    <property type="entry name" value="Papain-like_cys_pep_sf"/>
</dbReference>
<dbReference type="EMBL" id="BAABHV010000010">
    <property type="protein sequence ID" value="GAA5055321.1"/>
    <property type="molecule type" value="Genomic_DNA"/>
</dbReference>
<dbReference type="Proteomes" id="UP001500518">
    <property type="component" value="Unassembled WGS sequence"/>
</dbReference>
<sequence>MQPDQIDAYLARIGLEEPPVRDPAGLAALQAAHRRSIPFENLDIPLGRGIACDSDSAFAKLVTRRRGGYCFEHNRLLTDVLASLSFDVRLLLARVLLGNPPELTPRTHCLVLVEFGDEQWIADAGFGGSYAPPMPLEGGVQTTTGDGVQHRLTRIGNEGDLPGSWLLERMGPRLATDGRAGSDDAWEPQFAFDTAQVADADMALGNHWSATHPTSRFTNACVASLCLPDGFASLVDRQLTVWRKREETQRITLETPRDYGRCLADRFGLHLSDEEVARLPLF</sequence>
<organism evidence="3 4">
    <name type="scientific">Erythrobacter westpacificensis</name>
    <dbReference type="NCBI Taxonomy" id="1055231"/>
    <lineage>
        <taxon>Bacteria</taxon>
        <taxon>Pseudomonadati</taxon>
        <taxon>Pseudomonadota</taxon>
        <taxon>Alphaproteobacteria</taxon>
        <taxon>Sphingomonadales</taxon>
        <taxon>Erythrobacteraceae</taxon>
        <taxon>Erythrobacter/Porphyrobacter group</taxon>
        <taxon>Erythrobacter</taxon>
    </lineage>
</organism>
<evidence type="ECO:0000256" key="2">
    <source>
        <dbReference type="RuleBase" id="RU003452"/>
    </source>
</evidence>
<proteinExistence type="inferred from homology"/>
<name>A0ABP9KBF1_9SPHN</name>
<comment type="caution">
    <text evidence="3">The sequence shown here is derived from an EMBL/GenBank/DDBJ whole genome shotgun (WGS) entry which is preliminary data.</text>
</comment>
<keyword evidence="4" id="KW-1185">Reference proteome</keyword>